<comment type="function">
    <text evidence="20">Pore-forming component of the membrane attack complex (MAC), a multiprotein complex activated by the complement cascade, which inserts into a target cell membrane and forms a pore, leading to target cell membrane rupture and cell lysis. The MAC is initiated by proteolytic cleavage of C5 into complement C5b in response to the classical, alternative, lectin and GZMK complement pathways. The complement pathways consist in a cascade of proteins that leads to phagocytosis and breakdown of pathogens and signaling that strengthens the adaptive immune system. Constitutes the pore-forming subunit of the MAC complex: during MAC assembly, C9 associates with the C5b8 intermediate complex, and polymerizes to complete the pore.</text>
</comment>
<evidence type="ECO:0000256" key="20">
    <source>
        <dbReference type="ARBA" id="ARBA00093294"/>
    </source>
</evidence>
<dbReference type="SMART" id="SM00457">
    <property type="entry name" value="MACPF"/>
    <property type="match status" value="1"/>
</dbReference>
<evidence type="ECO:0000313" key="25">
    <source>
        <dbReference type="Proteomes" id="UP000660704"/>
    </source>
</evidence>
<dbReference type="GO" id="GO:0044218">
    <property type="term" value="C:other organism cell membrane"/>
    <property type="evidence" value="ECO:0007669"/>
    <property type="project" value="UniProtKB-KW"/>
</dbReference>
<dbReference type="GO" id="GO:0031640">
    <property type="term" value="P:killing of cells of another organism"/>
    <property type="evidence" value="ECO:0007669"/>
    <property type="project" value="UniProtKB-KW"/>
</dbReference>
<evidence type="ECO:0000256" key="16">
    <source>
        <dbReference type="ARBA" id="ARBA00023157"/>
    </source>
</evidence>
<dbReference type="CDD" id="cd00112">
    <property type="entry name" value="LDLa"/>
    <property type="match status" value="1"/>
</dbReference>
<dbReference type="AlphaFoldDB" id="A0A851JQ12"/>
<keyword evidence="14" id="KW-0473">Membrane attack complex</keyword>
<keyword evidence="19" id="KW-1053">Target membrane</keyword>
<organism evidence="24 25">
    <name type="scientific">Donacobius atricapilla</name>
    <dbReference type="NCBI Taxonomy" id="237420"/>
    <lineage>
        <taxon>Eukaryota</taxon>
        <taxon>Metazoa</taxon>
        <taxon>Chordata</taxon>
        <taxon>Craniata</taxon>
        <taxon>Vertebrata</taxon>
        <taxon>Euteleostomi</taxon>
        <taxon>Archelosauria</taxon>
        <taxon>Archosauria</taxon>
        <taxon>Dinosauria</taxon>
        <taxon>Saurischia</taxon>
        <taxon>Theropoda</taxon>
        <taxon>Coelurosauria</taxon>
        <taxon>Aves</taxon>
        <taxon>Neognathae</taxon>
        <taxon>Neoaves</taxon>
        <taxon>Telluraves</taxon>
        <taxon>Australaves</taxon>
        <taxon>Passeriformes</taxon>
        <taxon>Mimidae</taxon>
        <taxon>Donacobius</taxon>
    </lineage>
</organism>
<dbReference type="InterPro" id="IPR020863">
    <property type="entry name" value="MACPF_CS"/>
</dbReference>
<evidence type="ECO:0000256" key="15">
    <source>
        <dbReference type="ARBA" id="ARBA00023136"/>
    </source>
</evidence>
<keyword evidence="13" id="KW-0180">Complement pathway</keyword>
<dbReference type="Gene3D" id="2.10.25.10">
    <property type="entry name" value="Laminin"/>
    <property type="match status" value="1"/>
</dbReference>
<keyword evidence="25" id="KW-1185">Reference proteome</keyword>
<dbReference type="SUPFAM" id="SSF82895">
    <property type="entry name" value="TSP-1 type 1 repeat"/>
    <property type="match status" value="1"/>
</dbReference>
<evidence type="ECO:0000256" key="12">
    <source>
        <dbReference type="ARBA" id="ARBA00022859"/>
    </source>
</evidence>
<comment type="subcellular location">
    <subcellularLocation>
        <location evidence="2">Secreted</location>
    </subcellularLocation>
    <subcellularLocation>
        <location evidence="1">Target cell membrane</location>
        <topology evidence="1">Multi-pass membrane protein</topology>
    </subcellularLocation>
</comment>
<dbReference type="GO" id="GO:0006958">
    <property type="term" value="P:complement activation, classical pathway"/>
    <property type="evidence" value="ECO:0007669"/>
    <property type="project" value="UniProtKB-KW"/>
</dbReference>
<keyword evidence="10" id="KW-0812">Transmembrane</keyword>
<dbReference type="GO" id="GO:0006957">
    <property type="term" value="P:complement activation, alternative pathway"/>
    <property type="evidence" value="ECO:0007669"/>
    <property type="project" value="UniProtKB-KW"/>
</dbReference>
<dbReference type="SMART" id="SM00209">
    <property type="entry name" value="TSP1"/>
    <property type="match status" value="1"/>
</dbReference>
<evidence type="ECO:0000256" key="4">
    <source>
        <dbReference type="ARBA" id="ARBA00018261"/>
    </source>
</evidence>
<dbReference type="PRINTS" id="PR00764">
    <property type="entry name" value="COMPLEMENTC9"/>
</dbReference>
<feature type="domain" description="MACPF" evidence="23">
    <location>
        <begin position="100"/>
        <end position="475"/>
    </location>
</feature>
<reference evidence="24" key="1">
    <citation type="submission" date="2019-09" db="EMBL/GenBank/DDBJ databases">
        <title>Bird 10,000 Genomes (B10K) Project - Family phase.</title>
        <authorList>
            <person name="Zhang G."/>
        </authorList>
    </citation>
    <scope>NUCLEOTIDE SEQUENCE</scope>
    <source>
        <strain evidence="24">B10K-DU-001-63</strain>
        <tissue evidence="24">Muscle</tissue>
    </source>
</reference>
<keyword evidence="12" id="KW-0391">Immunity</keyword>
<feature type="non-terminal residue" evidence="24">
    <location>
        <position position="511"/>
    </location>
</feature>
<evidence type="ECO:0000259" key="23">
    <source>
        <dbReference type="PROSITE" id="PS51412"/>
    </source>
</evidence>
<keyword evidence="5" id="KW-1134">Transmembrane beta strand</keyword>
<dbReference type="InterPro" id="IPR000884">
    <property type="entry name" value="TSP1_rpt"/>
</dbReference>
<evidence type="ECO:0000256" key="6">
    <source>
        <dbReference type="ARBA" id="ARBA00022525"/>
    </source>
</evidence>
<evidence type="ECO:0000256" key="1">
    <source>
        <dbReference type="ARBA" id="ARBA00004276"/>
    </source>
</evidence>
<dbReference type="PANTHER" id="PTHR45742">
    <property type="entry name" value="COMPLEMENT COMPONENT C6"/>
    <property type="match status" value="1"/>
</dbReference>
<keyword evidence="15" id="KW-0472">Membrane</keyword>
<evidence type="ECO:0000256" key="13">
    <source>
        <dbReference type="ARBA" id="ARBA00022875"/>
    </source>
</evidence>
<feature type="disulfide bond" evidence="22">
    <location>
        <begin position="81"/>
        <end position="96"/>
    </location>
</feature>
<evidence type="ECO:0000313" key="24">
    <source>
        <dbReference type="EMBL" id="NXB80939.1"/>
    </source>
</evidence>
<dbReference type="InterPro" id="IPR001862">
    <property type="entry name" value="MAC_perforin"/>
</dbReference>
<evidence type="ECO:0000256" key="2">
    <source>
        <dbReference type="ARBA" id="ARBA00004613"/>
    </source>
</evidence>
<keyword evidence="7" id="KW-0245">EGF-like domain</keyword>
<evidence type="ECO:0000256" key="5">
    <source>
        <dbReference type="ARBA" id="ARBA00022452"/>
    </source>
</evidence>
<dbReference type="InterPro" id="IPR023415">
    <property type="entry name" value="LDLR_class-A_CS"/>
</dbReference>
<accession>A0A851JQ12</accession>
<dbReference type="InterPro" id="IPR020864">
    <property type="entry name" value="MACPF"/>
</dbReference>
<protein>
    <recommendedName>
        <fullName evidence="4">Complement component C9</fullName>
    </recommendedName>
</protein>
<evidence type="ECO:0000256" key="10">
    <source>
        <dbReference type="ARBA" id="ARBA00022692"/>
    </source>
</evidence>
<dbReference type="PROSITE" id="PS50068">
    <property type="entry name" value="LDLRA_2"/>
    <property type="match status" value="1"/>
</dbReference>
<evidence type="ECO:0000256" key="11">
    <source>
        <dbReference type="ARBA" id="ARBA00022852"/>
    </source>
</evidence>
<dbReference type="FunFam" id="2.10.25.10:FF:000766">
    <property type="entry name" value="Complement component C9"/>
    <property type="match status" value="1"/>
</dbReference>
<comment type="caution">
    <text evidence="22">Lacks conserved residue(s) required for the propagation of feature annotation.</text>
</comment>
<dbReference type="Pfam" id="PF00057">
    <property type="entry name" value="Ldl_recept_a"/>
    <property type="match status" value="1"/>
</dbReference>
<feature type="disulfide bond" evidence="22">
    <location>
        <begin position="69"/>
        <end position="87"/>
    </location>
</feature>
<keyword evidence="8" id="KW-1052">Target cell membrane</keyword>
<comment type="similarity">
    <text evidence="3">Belongs to the complement C6/C7/C8/C9 family.</text>
</comment>
<evidence type="ECO:0000256" key="3">
    <source>
        <dbReference type="ARBA" id="ARBA00009214"/>
    </source>
</evidence>
<dbReference type="PROSITE" id="PS00279">
    <property type="entry name" value="MACPF_1"/>
    <property type="match status" value="1"/>
</dbReference>
<proteinExistence type="inferred from homology"/>
<dbReference type="Proteomes" id="UP000660704">
    <property type="component" value="Unassembled WGS sequence"/>
</dbReference>
<sequence>PIDCKLSSWSAWGPCDPCTNQRFRSRRIERFGQFGGKACLEALGDTQTCKASEVCPEEPETDCGTDFQCSSGRCIKQKLVCNVDNDCGDNSDEDDCESDPRSPCRNHDIDVSEIGRTAGHGINVLGMKPMASPFDNDFFNGLCERVRDGNTRTYYRKPWNVATLTYDTKADKTFSSVFYHDRVKMLRETYIEKQKYFSVGLSVKYIPTDGSNKINLGGNFKYNYRNNHTLNSILKSYTERVRIILLKNQTFLHVKGQIQLGRFQIRSRDVRLTDTFLDDLKILPAEYDKGEYFKFLEDYGTHYAVSGTVGGKYELIYVLDNDVMSELGITVEDVKKCLGYHLDANIAYKKIEGDFNVDGGKCEGIHSKKNCKYILDLHSENNDDAVIDDVLSLVEGGQIDFSVKIKEMLLRGSKAVDVEDYVQWAKSLVDAPAVIQQRPSPIHTLVPVKMRDAYLKKQNLERAIEDYITEYSVCKCEPCKNGGTLVLVDGVCTCLCSSYFKGIACQIPKST</sequence>
<dbReference type="PANTHER" id="PTHR45742:SF3">
    <property type="entry name" value="COMPLEMENT COMPONENT C9"/>
    <property type="match status" value="1"/>
</dbReference>
<dbReference type="EMBL" id="WBMY01016094">
    <property type="protein sequence ID" value="NXB80939.1"/>
    <property type="molecule type" value="Genomic_DNA"/>
</dbReference>
<dbReference type="PROSITE" id="PS01209">
    <property type="entry name" value="LDLRA_1"/>
    <property type="match status" value="1"/>
</dbReference>
<keyword evidence="17" id="KW-0179">Complement alternate pathway</keyword>
<dbReference type="PROSITE" id="PS50092">
    <property type="entry name" value="TSP1"/>
    <property type="match status" value="1"/>
</dbReference>
<dbReference type="InterPro" id="IPR002172">
    <property type="entry name" value="LDrepeatLR_classA_rpt"/>
</dbReference>
<gene>
    <name evidence="24" type="primary">C9</name>
    <name evidence="24" type="ORF">DONATR_R04015</name>
</gene>
<comment type="subunit">
    <text evidence="21">Homooligomer; about 20 C9 chains oligomerize to give rise to a huge beta-barrel that forms a 100 Angstrom diameter pore in target membranes. Component of the membrane attack complex (MAC), composed of complement C5b, C6, C7, C8A, C8B, C8G and multiple copies of the pore-forming subunit C9.</text>
</comment>
<dbReference type="Gene3D" id="4.10.400.10">
    <property type="entry name" value="Low-density Lipoprotein Receptor"/>
    <property type="match status" value="1"/>
</dbReference>
<evidence type="ECO:0000256" key="19">
    <source>
        <dbReference type="ARBA" id="ARBA00023298"/>
    </source>
</evidence>
<keyword evidence="16 22" id="KW-1015">Disulfide bond</keyword>
<evidence type="ECO:0000256" key="8">
    <source>
        <dbReference type="ARBA" id="ARBA00022537"/>
    </source>
</evidence>
<dbReference type="Gene3D" id="2.20.100.10">
    <property type="entry name" value="Thrombospondin type-1 (TSP1) repeat"/>
    <property type="match status" value="1"/>
</dbReference>
<dbReference type="SUPFAM" id="SSF57424">
    <property type="entry name" value="LDL receptor-like module"/>
    <property type="match status" value="1"/>
</dbReference>
<dbReference type="Pfam" id="PF01823">
    <property type="entry name" value="MACPF"/>
    <property type="match status" value="1"/>
</dbReference>
<evidence type="ECO:0000256" key="18">
    <source>
        <dbReference type="ARBA" id="ARBA00023180"/>
    </source>
</evidence>
<evidence type="ECO:0000256" key="9">
    <source>
        <dbReference type="ARBA" id="ARBA00022588"/>
    </source>
</evidence>
<keyword evidence="18" id="KW-0325">Glycoprotein</keyword>
<dbReference type="InterPro" id="IPR036383">
    <property type="entry name" value="TSP1_rpt_sf"/>
</dbReference>
<keyword evidence="11" id="KW-0204">Cytolysis</keyword>
<dbReference type="GO" id="GO:0005579">
    <property type="term" value="C:membrane attack complex"/>
    <property type="evidence" value="ECO:0007669"/>
    <property type="project" value="UniProtKB-KW"/>
</dbReference>
<dbReference type="Pfam" id="PF00090">
    <property type="entry name" value="TSP_1"/>
    <property type="match status" value="1"/>
</dbReference>
<dbReference type="GO" id="GO:0005576">
    <property type="term" value="C:extracellular region"/>
    <property type="evidence" value="ECO:0007669"/>
    <property type="project" value="UniProtKB-SubCell"/>
</dbReference>
<comment type="caution">
    <text evidence="24">The sequence shown here is derived from an EMBL/GenBank/DDBJ whole genome shotgun (WGS) entry which is preliminary data.</text>
</comment>
<name>A0A851JQ12_9PASS</name>
<evidence type="ECO:0000256" key="17">
    <source>
        <dbReference type="ARBA" id="ARBA00023162"/>
    </source>
</evidence>
<keyword evidence="9" id="KW-0399">Innate immunity</keyword>
<dbReference type="SMART" id="SM00192">
    <property type="entry name" value="LDLa"/>
    <property type="match status" value="1"/>
</dbReference>
<evidence type="ECO:0000256" key="22">
    <source>
        <dbReference type="PROSITE-ProRule" id="PRU00124"/>
    </source>
</evidence>
<dbReference type="InterPro" id="IPR036055">
    <property type="entry name" value="LDL_receptor-like_sf"/>
</dbReference>
<evidence type="ECO:0000256" key="7">
    <source>
        <dbReference type="ARBA" id="ARBA00022536"/>
    </source>
</evidence>
<feature type="non-terminal residue" evidence="24">
    <location>
        <position position="1"/>
    </location>
</feature>
<keyword evidence="6" id="KW-0964">Secreted</keyword>
<evidence type="ECO:0000256" key="14">
    <source>
        <dbReference type="ARBA" id="ARBA00023058"/>
    </source>
</evidence>
<dbReference type="PROSITE" id="PS51412">
    <property type="entry name" value="MACPF_2"/>
    <property type="match status" value="1"/>
</dbReference>
<evidence type="ECO:0000256" key="21">
    <source>
        <dbReference type="ARBA" id="ARBA00093512"/>
    </source>
</evidence>